<sequence length="346" mass="37433">MAIDGRLARQLSEALLDAFSPERLDEMLYYRLSKQRARITMADNLETRVFHLIRAADSEGWLDRLVVAARQSRPEHAGLRQVAELRSLTPGTGGLETILSAGDVDIHPAPWRTRLGVLEGQVGLVEIAGDPAGTCFLIGPDLCMTSHHVVAAARRDEVRIVFDHKRDAADQEVFAGTAVELADDWLAASAPNSPSEWSRGGGTELPDRAELDFAVLRLAEPIGEMPVGGTGEPASADRGWIDVAGRRPPRPGDGIAVLQHFGRRPLQLRFGKVTEVNANGTRLRHTADTDGGSSGSPCFTLDWRLVAIHQAGDPATESWEARTGNRAVPVLPVLGLPAVSALLRRR</sequence>
<accession>A0ABN2BI46</accession>
<dbReference type="SUPFAM" id="SSF50494">
    <property type="entry name" value="Trypsin-like serine proteases"/>
    <property type="match status" value="1"/>
</dbReference>
<gene>
    <name evidence="2" type="ORF">GCM10009827_069750</name>
</gene>
<dbReference type="Gene3D" id="2.40.10.10">
    <property type="entry name" value="Trypsin-like serine proteases"/>
    <property type="match status" value="2"/>
</dbReference>
<dbReference type="EMBL" id="BAAAQD010000016">
    <property type="protein sequence ID" value="GAA1540480.1"/>
    <property type="molecule type" value="Genomic_DNA"/>
</dbReference>
<dbReference type="InterPro" id="IPR043504">
    <property type="entry name" value="Peptidase_S1_PA_chymotrypsin"/>
</dbReference>
<dbReference type="Pfam" id="PF13365">
    <property type="entry name" value="Trypsin_2"/>
    <property type="match status" value="1"/>
</dbReference>
<comment type="caution">
    <text evidence="2">The sequence shown here is derived from an EMBL/GenBank/DDBJ whole genome shotgun (WGS) entry which is preliminary data.</text>
</comment>
<evidence type="ECO:0000313" key="3">
    <source>
        <dbReference type="Proteomes" id="UP001501470"/>
    </source>
</evidence>
<dbReference type="PANTHER" id="PTHR14389">
    <property type="entry name" value="SI:CH1073-475A24.1"/>
    <property type="match status" value="1"/>
</dbReference>
<dbReference type="InterPro" id="IPR009003">
    <property type="entry name" value="Peptidase_S1_PA"/>
</dbReference>
<reference evidence="2 3" key="1">
    <citation type="journal article" date="2019" name="Int. J. Syst. Evol. Microbiol.">
        <title>The Global Catalogue of Microorganisms (GCM) 10K type strain sequencing project: providing services to taxonomists for standard genome sequencing and annotation.</title>
        <authorList>
            <consortium name="The Broad Institute Genomics Platform"/>
            <consortium name="The Broad Institute Genome Sequencing Center for Infectious Disease"/>
            <person name="Wu L."/>
            <person name="Ma J."/>
        </authorList>
    </citation>
    <scope>NUCLEOTIDE SEQUENCE [LARGE SCALE GENOMIC DNA]</scope>
    <source>
        <strain evidence="2 3">JCM 15933</strain>
    </source>
</reference>
<organism evidence="2 3">
    <name type="scientific">Dactylosporangium maewongense</name>
    <dbReference type="NCBI Taxonomy" id="634393"/>
    <lineage>
        <taxon>Bacteria</taxon>
        <taxon>Bacillati</taxon>
        <taxon>Actinomycetota</taxon>
        <taxon>Actinomycetes</taxon>
        <taxon>Micromonosporales</taxon>
        <taxon>Micromonosporaceae</taxon>
        <taxon>Dactylosporangium</taxon>
    </lineage>
</organism>
<dbReference type="InterPro" id="IPR045430">
    <property type="entry name" value="EAD1"/>
</dbReference>
<proteinExistence type="predicted"/>
<keyword evidence="3" id="KW-1185">Reference proteome</keyword>
<dbReference type="Pfam" id="PF19955">
    <property type="entry name" value="EAD1"/>
    <property type="match status" value="1"/>
</dbReference>
<protein>
    <recommendedName>
        <fullName evidence="1">Effector-associated domain-containing protein</fullName>
    </recommendedName>
</protein>
<dbReference type="Proteomes" id="UP001501470">
    <property type="component" value="Unassembled WGS sequence"/>
</dbReference>
<feature type="domain" description="Effector-associated" evidence="1">
    <location>
        <begin position="1"/>
        <end position="84"/>
    </location>
</feature>
<dbReference type="RefSeq" id="WP_344506732.1">
    <property type="nucleotide sequence ID" value="NZ_BAAAQD010000016.1"/>
</dbReference>
<name>A0ABN2BI46_9ACTN</name>
<evidence type="ECO:0000259" key="1">
    <source>
        <dbReference type="Pfam" id="PF19955"/>
    </source>
</evidence>
<evidence type="ECO:0000313" key="2">
    <source>
        <dbReference type="EMBL" id="GAA1540480.1"/>
    </source>
</evidence>
<dbReference type="PANTHER" id="PTHR14389:SF3">
    <property type="entry name" value="PROTEIN FAM111A-LIKE"/>
    <property type="match status" value="1"/>
</dbReference>